<evidence type="ECO:0000256" key="1">
    <source>
        <dbReference type="ARBA" id="ARBA00022722"/>
    </source>
</evidence>
<dbReference type="PANTHER" id="PTHR34353">
    <property type="entry name" value="CRISPR-ASSOCIATED ENDONUCLEASE CAS1 1"/>
    <property type="match status" value="1"/>
</dbReference>
<dbReference type="InterPro" id="IPR042211">
    <property type="entry name" value="CRISPR-assoc_Cas1_N"/>
</dbReference>
<evidence type="ECO:0000256" key="4">
    <source>
        <dbReference type="ARBA" id="ARBA00022801"/>
    </source>
</evidence>
<feature type="binding site" evidence="14">
    <location>
        <position position="443"/>
    </location>
    <ligand>
        <name>Mn(2+)</name>
        <dbReference type="ChEBI" id="CHEBI:29035"/>
    </ligand>
</feature>
<comment type="cofactor">
    <cofactor evidence="14">
        <name>Mg(2+)</name>
        <dbReference type="ChEBI" id="CHEBI:18420"/>
    </cofactor>
    <cofactor evidence="14">
        <name>Mn(2+)</name>
        <dbReference type="ChEBI" id="CHEBI:29035"/>
    </cofactor>
</comment>
<dbReference type="EC" id="3.1.-.-" evidence="14"/>
<dbReference type="GO" id="GO:0051536">
    <property type="term" value="F:iron-sulfur cluster binding"/>
    <property type="evidence" value="ECO:0007669"/>
    <property type="project" value="UniProtKB-KW"/>
</dbReference>
<protein>
    <recommendedName>
        <fullName evidence="14">CRISPR-associated endonuclease Cas1</fullName>
        <ecNumber evidence="14">3.1.-.-</ecNumber>
    </recommendedName>
</protein>
<comment type="catalytic activity">
    <reaction evidence="12">
        <text>exonucleolytic cleavage in the 5'- to 3'-direction to yield nucleoside 3'-phosphates.</text>
        <dbReference type="EC" id="3.1.12.1"/>
    </reaction>
</comment>
<evidence type="ECO:0000256" key="3">
    <source>
        <dbReference type="ARBA" id="ARBA00022759"/>
    </source>
</evidence>
<evidence type="ECO:0000256" key="12">
    <source>
        <dbReference type="ARBA" id="ARBA00033996"/>
    </source>
</evidence>
<keyword evidence="10 14" id="KW-0238">DNA-binding</keyword>
<dbReference type="NCBIfam" id="TIGR00372">
    <property type="entry name" value="cas4"/>
    <property type="match status" value="1"/>
</dbReference>
<dbReference type="GO" id="GO:0043571">
    <property type="term" value="P:maintenance of CRISPR repeat elements"/>
    <property type="evidence" value="ECO:0007669"/>
    <property type="project" value="UniProtKB-UniRule"/>
</dbReference>
<evidence type="ECO:0000256" key="14">
    <source>
        <dbReference type="HAMAP-Rule" id="MF_01470"/>
    </source>
</evidence>
<keyword evidence="3 14" id="KW-0255">Endonuclease</keyword>
<proteinExistence type="inferred from homology"/>
<organism evidence="16 17">
    <name type="scientific">Rhodococcus triatomae</name>
    <dbReference type="NCBI Taxonomy" id="300028"/>
    <lineage>
        <taxon>Bacteria</taxon>
        <taxon>Bacillati</taxon>
        <taxon>Actinomycetota</taxon>
        <taxon>Actinomycetes</taxon>
        <taxon>Mycobacteriales</taxon>
        <taxon>Nocardiaceae</taxon>
        <taxon>Rhodococcus</taxon>
    </lineage>
</organism>
<evidence type="ECO:0000313" key="16">
    <source>
        <dbReference type="EMBL" id="SDI24265.1"/>
    </source>
</evidence>
<comment type="similarity">
    <text evidence="14">Belongs to the CRISPR-associated endonuclease Cas1 family.</text>
</comment>
<feature type="binding site" evidence="14">
    <location>
        <position position="428"/>
    </location>
    <ligand>
        <name>Mn(2+)</name>
        <dbReference type="ChEBI" id="CHEBI:29035"/>
    </ligand>
</feature>
<dbReference type="Proteomes" id="UP000183263">
    <property type="component" value="Unassembled WGS sequence"/>
</dbReference>
<sequence length="536" mass="58820">MSSGFSADPLPLSLVAHTVFCERRAWLEAVGERTDTAQMAVGVASHRRADDPGSSRDRSVRSLDIGHKRMNLVGRCDVVDVRGDGSLGIVEYKATPVRRRPEITEAMRIQLALQRLCLEDMGHDVAEQQVYFTGHNVHAEVELDDEAFDTARSFARRAREIVSASIAPLPLVDDARCSSCSHISVCLPDERAEGEVQRRIHVADPDAQTVHLTTQGSRASVSKGRMVVKARGEEIASLPLERVQGLVVHGNCDLSGALIRQMLWRDLTIVWCSSVGRVVGWSRPAASANGLPRVRQHVASAEGRLDIAREFVASKVANQATLLRRNADGGRETIARLRRSQREAGVVDSLGQLFGVEGDAAAAYFREFPLLLSPSRSGEFRRRWPGRAGRHAHDPLNVALNYAYGLLLGEVVRAVVACGLDPHAGFLHSSARNKPALALDLMEEFRAPLADSAVVTAINNGELVIDDFTDVLGSSRLTERGRKVLVAGFERRIQTKFTHPVFGYRVSWRRAIEVQARMVLGCVDGTQGRYVGIKTR</sequence>
<dbReference type="OrthoDB" id="1550386at2"/>
<evidence type="ECO:0000256" key="5">
    <source>
        <dbReference type="ARBA" id="ARBA00022839"/>
    </source>
</evidence>
<evidence type="ECO:0000256" key="10">
    <source>
        <dbReference type="ARBA" id="ARBA00023125"/>
    </source>
</evidence>
<dbReference type="Gene3D" id="3.90.320.10">
    <property type="match status" value="1"/>
</dbReference>
<evidence type="ECO:0000256" key="11">
    <source>
        <dbReference type="ARBA" id="ARBA00023211"/>
    </source>
</evidence>
<evidence type="ECO:0000256" key="6">
    <source>
        <dbReference type="ARBA" id="ARBA00022842"/>
    </source>
</evidence>
<keyword evidence="1 14" id="KW-0540">Nuclease</keyword>
<feature type="domain" description="DUF83" evidence="15">
    <location>
        <begin position="13"/>
        <end position="187"/>
    </location>
</feature>
<reference evidence="16 17" key="1">
    <citation type="submission" date="2016-10" db="EMBL/GenBank/DDBJ databases">
        <authorList>
            <person name="de Groot N.N."/>
        </authorList>
    </citation>
    <scope>NUCLEOTIDE SEQUENCE [LARGE SCALE GENOMIC DNA]</scope>
    <source>
        <strain evidence="16 17">DSM 44892</strain>
    </source>
</reference>
<keyword evidence="8" id="KW-0411">Iron-sulfur</keyword>
<dbReference type="Pfam" id="PF01930">
    <property type="entry name" value="Cas_Cas4"/>
    <property type="match status" value="1"/>
</dbReference>
<gene>
    <name evidence="14" type="primary">cas1</name>
    <name evidence="16" type="ORF">SAMN05444695_10613</name>
</gene>
<evidence type="ECO:0000259" key="15">
    <source>
        <dbReference type="Pfam" id="PF01930"/>
    </source>
</evidence>
<dbReference type="NCBIfam" id="TIGR00287">
    <property type="entry name" value="cas1"/>
    <property type="match status" value="1"/>
</dbReference>
<evidence type="ECO:0000256" key="7">
    <source>
        <dbReference type="ARBA" id="ARBA00023004"/>
    </source>
</evidence>
<comment type="subunit">
    <text evidence="13 14">Homodimer, forms a heterotetramer with a Cas2 homodimer.</text>
</comment>
<evidence type="ECO:0000256" key="13">
    <source>
        <dbReference type="ARBA" id="ARBA00038592"/>
    </source>
</evidence>
<dbReference type="GO" id="GO:0004519">
    <property type="term" value="F:endonuclease activity"/>
    <property type="evidence" value="ECO:0007669"/>
    <property type="project" value="UniProtKB-UniRule"/>
</dbReference>
<dbReference type="AlphaFoldDB" id="A0A1G8IYY7"/>
<dbReference type="InterPro" id="IPR042206">
    <property type="entry name" value="CRISPR-assoc_Cas1_C"/>
</dbReference>
<dbReference type="InterPro" id="IPR011604">
    <property type="entry name" value="PDDEXK-like_dom_sf"/>
</dbReference>
<feature type="binding site" evidence="14">
    <location>
        <position position="357"/>
    </location>
    <ligand>
        <name>Mn(2+)</name>
        <dbReference type="ChEBI" id="CHEBI:29035"/>
    </ligand>
</feature>
<keyword evidence="5" id="KW-0269">Exonuclease</keyword>
<keyword evidence="4 14" id="KW-0378">Hydrolase</keyword>
<evidence type="ECO:0000313" key="17">
    <source>
        <dbReference type="Proteomes" id="UP000183263"/>
    </source>
</evidence>
<dbReference type="EMBL" id="FNDN01000006">
    <property type="protein sequence ID" value="SDI24265.1"/>
    <property type="molecule type" value="Genomic_DNA"/>
</dbReference>
<dbReference type="Gene3D" id="1.20.120.920">
    <property type="entry name" value="CRISPR-associated endonuclease Cas1, C-terminal domain"/>
    <property type="match status" value="1"/>
</dbReference>
<dbReference type="GO" id="GO:0051607">
    <property type="term" value="P:defense response to virus"/>
    <property type="evidence" value="ECO:0007669"/>
    <property type="project" value="UniProtKB-UniRule"/>
</dbReference>
<dbReference type="InterPro" id="IPR050646">
    <property type="entry name" value="Cas1"/>
</dbReference>
<evidence type="ECO:0000256" key="8">
    <source>
        <dbReference type="ARBA" id="ARBA00023014"/>
    </source>
</evidence>
<evidence type="ECO:0000256" key="9">
    <source>
        <dbReference type="ARBA" id="ARBA00023118"/>
    </source>
</evidence>
<keyword evidence="7" id="KW-0408">Iron</keyword>
<dbReference type="Gene3D" id="3.100.10.20">
    <property type="entry name" value="CRISPR-associated endonuclease Cas1, N-terminal domain"/>
    <property type="match status" value="1"/>
</dbReference>
<dbReference type="HAMAP" id="MF_01470">
    <property type="entry name" value="Cas1"/>
    <property type="match status" value="1"/>
</dbReference>
<accession>A0A1G8IYY7</accession>
<name>A0A1G8IYY7_9NOCA</name>
<dbReference type="InterPro" id="IPR022765">
    <property type="entry name" value="Dna2/Cas4_DUF83"/>
</dbReference>
<keyword evidence="2 14" id="KW-0479">Metal-binding</keyword>
<dbReference type="PANTHER" id="PTHR34353:SF2">
    <property type="entry name" value="CRISPR-ASSOCIATED ENDONUCLEASE CAS1 1"/>
    <property type="match status" value="1"/>
</dbReference>
<dbReference type="GO" id="GO:0004527">
    <property type="term" value="F:exonuclease activity"/>
    <property type="evidence" value="ECO:0007669"/>
    <property type="project" value="UniProtKB-KW"/>
</dbReference>
<dbReference type="InterPro" id="IPR002729">
    <property type="entry name" value="CRISPR-assoc_Cas1"/>
</dbReference>
<evidence type="ECO:0000256" key="2">
    <source>
        <dbReference type="ARBA" id="ARBA00022723"/>
    </source>
</evidence>
<dbReference type="RefSeq" id="WP_072740351.1">
    <property type="nucleotide sequence ID" value="NZ_CP048813.1"/>
</dbReference>
<dbReference type="GO" id="GO:0003677">
    <property type="term" value="F:DNA binding"/>
    <property type="evidence" value="ECO:0007669"/>
    <property type="project" value="UniProtKB-KW"/>
</dbReference>
<keyword evidence="9 14" id="KW-0051">Antiviral defense</keyword>
<dbReference type="CDD" id="cd09634">
    <property type="entry name" value="Cas1_I-II-III"/>
    <property type="match status" value="1"/>
</dbReference>
<keyword evidence="6 14" id="KW-0460">Magnesium</keyword>
<keyword evidence="17" id="KW-1185">Reference proteome</keyword>
<dbReference type="Pfam" id="PF01867">
    <property type="entry name" value="Cas_Cas1"/>
    <property type="match status" value="1"/>
</dbReference>
<keyword evidence="11 14" id="KW-0464">Manganese</keyword>
<dbReference type="InterPro" id="IPR013343">
    <property type="entry name" value="CRISPR-assoc_prot_Cas4"/>
</dbReference>
<comment type="function">
    <text evidence="14">CRISPR (clustered regularly interspaced short palindromic repeat), is an adaptive immune system that provides protection against mobile genetic elements (viruses, transposable elements and conjugative plasmids). CRISPR clusters contain spacers, sequences complementary to antecedent mobile elements, and target invading nucleic acids. CRISPR clusters are transcribed and processed into CRISPR RNA (crRNA). Acts as a dsDNA endonuclease. Involved in the integration of spacer DNA into the CRISPR cassette.</text>
</comment>
<dbReference type="GO" id="GO:0046872">
    <property type="term" value="F:metal ion binding"/>
    <property type="evidence" value="ECO:0007669"/>
    <property type="project" value="UniProtKB-UniRule"/>
</dbReference>